<protein>
    <submittedName>
        <fullName evidence="3">S41 family peptidase</fullName>
    </submittedName>
</protein>
<evidence type="ECO:0000313" key="3">
    <source>
        <dbReference type="EMBL" id="MCL6294454.1"/>
    </source>
</evidence>
<dbReference type="PANTHER" id="PTHR32060:SF30">
    <property type="entry name" value="CARBOXY-TERMINAL PROCESSING PROTEASE CTPA"/>
    <property type="match status" value="1"/>
</dbReference>
<gene>
    <name evidence="3" type="ORF">M3P09_05575</name>
</gene>
<dbReference type="RefSeq" id="WP_249972346.1">
    <property type="nucleotide sequence ID" value="NZ_JAMFLZ010000002.1"/>
</dbReference>
<sequence>MRYLKALILILIVSFSTVSCFEDNDDNLISASQINDFVWKGMNTFYLYKDDVPDLANDRFPSNDDYATYLNGFNSPFDLFESLIHQRETVDRFSWIVDDYIALEQLFSGIITSNGMEFGIFGFSPTDTNRYGYVRYVLPNTSAASQGVKRGDIFYAINGTQLTSDNWRSLTSTDNYTINIGSYEDSGTPETTDDFVTNTSETVTLSKTQYTENPILTNKVIDVGGIKVAYLMYNGFTGTDQFNAELNDTFGAFKSANATELVLDLRYNPGGSVNTAILLSSMITGQFTGDIFSTEQWNSEFQQAFEDENPEFLISRFVNNNDGAALNSLNLSRVFILTTRSSASASELVINSLSPYINVVQIGTSTTGKYQASRTLYDSPNFSRSGANPSHTYAMQPLIFKSLNVNGATDYFNGLFPEPNNILAESIRNLGVLGDVNEPLLARAISIIDGTGKSSSPASSKSENNIKITGSSKDLIPFSNEMYIDKDIPDDLIKRVLFE</sequence>
<dbReference type="CDD" id="cd07561">
    <property type="entry name" value="Peptidase_S41_CPP_like"/>
    <property type="match status" value="1"/>
</dbReference>
<dbReference type="PROSITE" id="PS50106">
    <property type="entry name" value="PDZ"/>
    <property type="match status" value="1"/>
</dbReference>
<proteinExistence type="predicted"/>
<accession>A0ABT0QDY6</accession>
<dbReference type="InterPro" id="IPR001478">
    <property type="entry name" value="PDZ"/>
</dbReference>
<feature type="chain" id="PRO_5045445916" evidence="1">
    <location>
        <begin position="22"/>
        <end position="499"/>
    </location>
</feature>
<name>A0ABT0QDY6_9FLAO</name>
<dbReference type="InterPro" id="IPR005151">
    <property type="entry name" value="Tail-specific_protease"/>
</dbReference>
<feature type="domain" description="PDZ" evidence="2">
    <location>
        <begin position="100"/>
        <end position="164"/>
    </location>
</feature>
<dbReference type="SUPFAM" id="SSF52096">
    <property type="entry name" value="ClpP/crotonase"/>
    <property type="match status" value="1"/>
</dbReference>
<comment type="caution">
    <text evidence="3">The sequence shown here is derived from an EMBL/GenBank/DDBJ whole genome shotgun (WGS) entry which is preliminary data.</text>
</comment>
<dbReference type="Proteomes" id="UP001165381">
    <property type="component" value="Unassembled WGS sequence"/>
</dbReference>
<keyword evidence="1" id="KW-0732">Signal</keyword>
<dbReference type="InterPro" id="IPR041613">
    <property type="entry name" value="Pept_S41_N"/>
</dbReference>
<dbReference type="PANTHER" id="PTHR32060">
    <property type="entry name" value="TAIL-SPECIFIC PROTEASE"/>
    <property type="match status" value="1"/>
</dbReference>
<evidence type="ECO:0000313" key="4">
    <source>
        <dbReference type="Proteomes" id="UP001165381"/>
    </source>
</evidence>
<dbReference type="InterPro" id="IPR036034">
    <property type="entry name" value="PDZ_sf"/>
</dbReference>
<feature type="signal peptide" evidence="1">
    <location>
        <begin position="1"/>
        <end position="21"/>
    </location>
</feature>
<evidence type="ECO:0000259" key="2">
    <source>
        <dbReference type="PROSITE" id="PS50106"/>
    </source>
</evidence>
<dbReference type="Pfam" id="PF03572">
    <property type="entry name" value="Peptidase_S41"/>
    <property type="match status" value="1"/>
</dbReference>
<dbReference type="Gene3D" id="2.30.42.10">
    <property type="match status" value="1"/>
</dbReference>
<keyword evidence="4" id="KW-1185">Reference proteome</keyword>
<dbReference type="Pfam" id="PF18294">
    <property type="entry name" value="Pept_S41_N"/>
    <property type="match status" value="1"/>
</dbReference>
<evidence type="ECO:0000256" key="1">
    <source>
        <dbReference type="SAM" id="SignalP"/>
    </source>
</evidence>
<dbReference type="Gene3D" id="3.30.750.170">
    <property type="match status" value="1"/>
</dbReference>
<dbReference type="PROSITE" id="PS51257">
    <property type="entry name" value="PROKAR_LIPOPROTEIN"/>
    <property type="match status" value="1"/>
</dbReference>
<organism evidence="3 4">
    <name type="scientific">Jejuia spongiicola</name>
    <dbReference type="NCBI Taxonomy" id="2942207"/>
    <lineage>
        <taxon>Bacteria</taxon>
        <taxon>Pseudomonadati</taxon>
        <taxon>Bacteroidota</taxon>
        <taxon>Flavobacteriia</taxon>
        <taxon>Flavobacteriales</taxon>
        <taxon>Flavobacteriaceae</taxon>
        <taxon>Jejuia</taxon>
    </lineage>
</organism>
<dbReference type="EMBL" id="JAMFLZ010000002">
    <property type="protein sequence ID" value="MCL6294454.1"/>
    <property type="molecule type" value="Genomic_DNA"/>
</dbReference>
<dbReference type="InterPro" id="IPR029045">
    <property type="entry name" value="ClpP/crotonase-like_dom_sf"/>
</dbReference>
<reference evidence="3" key="1">
    <citation type="submission" date="2022-05" db="EMBL/GenBank/DDBJ databases">
        <authorList>
            <person name="Park J.-S."/>
        </authorList>
    </citation>
    <scope>NUCLEOTIDE SEQUENCE</scope>
    <source>
        <strain evidence="3">2012CJ34-3</strain>
    </source>
</reference>
<dbReference type="Gene3D" id="3.90.226.10">
    <property type="entry name" value="2-enoyl-CoA Hydratase, Chain A, domain 1"/>
    <property type="match status" value="1"/>
</dbReference>